<dbReference type="InParanoid" id="D0NXK4"/>
<gene>
    <name evidence="1" type="ORF">PITG_18035</name>
</gene>
<reference evidence="2" key="1">
    <citation type="journal article" date="2009" name="Nature">
        <title>Genome sequence and analysis of the Irish potato famine pathogen Phytophthora infestans.</title>
        <authorList>
            <consortium name="The Broad Institute Genome Sequencing Platform"/>
            <person name="Haas B.J."/>
            <person name="Kamoun S."/>
            <person name="Zody M.C."/>
            <person name="Jiang R.H."/>
            <person name="Handsaker R.E."/>
            <person name="Cano L.M."/>
            <person name="Grabherr M."/>
            <person name="Kodira C.D."/>
            <person name="Raffaele S."/>
            <person name="Torto-Alalibo T."/>
            <person name="Bozkurt T.O."/>
            <person name="Ah-Fong A.M."/>
            <person name="Alvarado L."/>
            <person name="Anderson V.L."/>
            <person name="Armstrong M.R."/>
            <person name="Avrova A."/>
            <person name="Baxter L."/>
            <person name="Beynon J."/>
            <person name="Boevink P.C."/>
            <person name="Bollmann S.R."/>
            <person name="Bos J.I."/>
            <person name="Bulone V."/>
            <person name="Cai G."/>
            <person name="Cakir C."/>
            <person name="Carrington J.C."/>
            <person name="Chawner M."/>
            <person name="Conti L."/>
            <person name="Costanzo S."/>
            <person name="Ewan R."/>
            <person name="Fahlgren N."/>
            <person name="Fischbach M.A."/>
            <person name="Fugelstad J."/>
            <person name="Gilroy E.M."/>
            <person name="Gnerre S."/>
            <person name="Green P.J."/>
            <person name="Grenville-Briggs L.J."/>
            <person name="Griffith J."/>
            <person name="Grunwald N.J."/>
            <person name="Horn K."/>
            <person name="Horner N.R."/>
            <person name="Hu C.H."/>
            <person name="Huitema E."/>
            <person name="Jeong D.H."/>
            <person name="Jones A.M."/>
            <person name="Jones J.D."/>
            <person name="Jones R.W."/>
            <person name="Karlsson E.K."/>
            <person name="Kunjeti S.G."/>
            <person name="Lamour K."/>
            <person name="Liu Z."/>
            <person name="Ma L."/>
            <person name="Maclean D."/>
            <person name="Chibucos M.C."/>
            <person name="McDonald H."/>
            <person name="McWalters J."/>
            <person name="Meijer H.J."/>
            <person name="Morgan W."/>
            <person name="Morris P.F."/>
            <person name="Munro C.A."/>
            <person name="O'Neill K."/>
            <person name="Ospina-Giraldo M."/>
            <person name="Pinzon A."/>
            <person name="Pritchard L."/>
            <person name="Ramsahoye B."/>
            <person name="Ren Q."/>
            <person name="Restrepo S."/>
            <person name="Roy S."/>
            <person name="Sadanandom A."/>
            <person name="Savidor A."/>
            <person name="Schornack S."/>
            <person name="Schwartz D.C."/>
            <person name="Schumann U.D."/>
            <person name="Schwessinger B."/>
            <person name="Seyer L."/>
            <person name="Sharpe T."/>
            <person name="Silvar C."/>
            <person name="Song J."/>
            <person name="Studholme D.J."/>
            <person name="Sykes S."/>
            <person name="Thines M."/>
            <person name="van de Vondervoort P.J."/>
            <person name="Phuntumart V."/>
            <person name="Wawra S."/>
            <person name="Weide R."/>
            <person name="Win J."/>
            <person name="Young C."/>
            <person name="Zhou S."/>
            <person name="Fry W."/>
            <person name="Meyers B.C."/>
            <person name="van West P."/>
            <person name="Ristaino J."/>
            <person name="Govers F."/>
            <person name="Birch P.R."/>
            <person name="Whisson S.C."/>
            <person name="Judelson H.S."/>
            <person name="Nusbaum C."/>
        </authorList>
    </citation>
    <scope>NUCLEOTIDE SEQUENCE [LARGE SCALE GENOMIC DNA]</scope>
    <source>
        <strain evidence="2">T30-4</strain>
    </source>
</reference>
<dbReference type="EMBL" id="DS028182">
    <property type="protein sequence ID" value="EEY67804.1"/>
    <property type="molecule type" value="Genomic_DNA"/>
</dbReference>
<accession>D0NXK4</accession>
<dbReference type="KEGG" id="pif:PITG_18035"/>
<dbReference type="OrthoDB" id="162726at2759"/>
<organism evidence="1 2">
    <name type="scientific">Phytophthora infestans (strain T30-4)</name>
    <name type="common">Potato late blight agent</name>
    <dbReference type="NCBI Taxonomy" id="403677"/>
    <lineage>
        <taxon>Eukaryota</taxon>
        <taxon>Sar</taxon>
        <taxon>Stramenopiles</taxon>
        <taxon>Oomycota</taxon>
        <taxon>Peronosporomycetes</taxon>
        <taxon>Peronosporales</taxon>
        <taxon>Peronosporaceae</taxon>
        <taxon>Phytophthora</taxon>
    </lineage>
</organism>
<proteinExistence type="predicted"/>
<dbReference type="HOGENOM" id="CLU_1398803_0_0_1"/>
<dbReference type="RefSeq" id="XP_002997966.1">
    <property type="nucleotide sequence ID" value="XM_002997920.1"/>
</dbReference>
<dbReference type="Proteomes" id="UP000006643">
    <property type="component" value="Unassembled WGS sequence"/>
</dbReference>
<dbReference type="AlphaFoldDB" id="D0NXK4"/>
<dbReference type="GeneID" id="9464084"/>
<keyword evidence="2" id="KW-1185">Reference proteome</keyword>
<evidence type="ECO:0000313" key="2">
    <source>
        <dbReference type="Proteomes" id="UP000006643"/>
    </source>
</evidence>
<sequence length="195" mass="22177">MSFSQSRRIVSLVCDSIRSCQMTEGHDDVAMKDASSLFEDPECGVLDLKADWRDLFLLLHALQASKPILHHRTSSSRVATGASVFADIEQVAWWIVQTSKTIEKHALEQVELLVNFGGKQIHSREWKALLLMDLAFFWIELSSSTKTRAEVLCSLFERSQKPTQRKVAAQTLSRLFCSQSGKLFPHLNSIQDWLR</sequence>
<protein>
    <submittedName>
        <fullName evidence="1">Uncharacterized protein</fullName>
    </submittedName>
</protein>
<evidence type="ECO:0000313" key="1">
    <source>
        <dbReference type="EMBL" id="EEY67804.1"/>
    </source>
</evidence>
<dbReference type="OMA" id="DISFFWI"/>
<name>D0NXK4_PHYIT</name>
<dbReference type="eggNOG" id="ENOG502SJ88">
    <property type="taxonomic scope" value="Eukaryota"/>
</dbReference>
<dbReference type="VEuPathDB" id="FungiDB:PITG_18035"/>